<dbReference type="CDD" id="cd07042">
    <property type="entry name" value="STAS_SulP_like_sulfate_transporter"/>
    <property type="match status" value="1"/>
</dbReference>
<dbReference type="AlphaFoldDB" id="A0A914DAG5"/>
<feature type="transmembrane region" description="Helical" evidence="5">
    <location>
        <begin position="67"/>
        <end position="85"/>
    </location>
</feature>
<evidence type="ECO:0000256" key="3">
    <source>
        <dbReference type="ARBA" id="ARBA00022989"/>
    </source>
</evidence>
<dbReference type="InterPro" id="IPR002645">
    <property type="entry name" value="STAS_dom"/>
</dbReference>
<proteinExistence type="predicted"/>
<dbReference type="Pfam" id="PF01740">
    <property type="entry name" value="STAS"/>
    <property type="match status" value="1"/>
</dbReference>
<evidence type="ECO:0000256" key="1">
    <source>
        <dbReference type="ARBA" id="ARBA00004141"/>
    </source>
</evidence>
<evidence type="ECO:0000259" key="6">
    <source>
        <dbReference type="PROSITE" id="PS50801"/>
    </source>
</evidence>
<feature type="domain" description="STAS" evidence="6">
    <location>
        <begin position="516"/>
        <end position="644"/>
    </location>
</feature>
<keyword evidence="2 5" id="KW-0812">Transmembrane</keyword>
<dbReference type="Proteomes" id="UP000887540">
    <property type="component" value="Unplaced"/>
</dbReference>
<feature type="transmembrane region" description="Helical" evidence="5">
    <location>
        <begin position="168"/>
        <end position="195"/>
    </location>
</feature>
<feature type="transmembrane region" description="Helical" evidence="5">
    <location>
        <begin position="460"/>
        <end position="492"/>
    </location>
</feature>
<dbReference type="NCBIfam" id="TIGR00815">
    <property type="entry name" value="sulP"/>
    <property type="match status" value="1"/>
</dbReference>
<evidence type="ECO:0000313" key="8">
    <source>
        <dbReference type="WBParaSite" id="ACRNAN_scaffold2195.g25530.t1"/>
    </source>
</evidence>
<keyword evidence="4 5" id="KW-0472">Membrane</keyword>
<dbReference type="InterPro" id="IPR036513">
    <property type="entry name" value="STAS_dom_sf"/>
</dbReference>
<feature type="transmembrane region" description="Helical" evidence="5">
    <location>
        <begin position="405"/>
        <end position="424"/>
    </location>
</feature>
<dbReference type="PROSITE" id="PS01130">
    <property type="entry name" value="SLC26A"/>
    <property type="match status" value="1"/>
</dbReference>
<dbReference type="GO" id="GO:0016020">
    <property type="term" value="C:membrane"/>
    <property type="evidence" value="ECO:0007669"/>
    <property type="project" value="UniProtKB-SubCell"/>
</dbReference>
<dbReference type="PANTHER" id="PTHR11814">
    <property type="entry name" value="SULFATE TRANSPORTER"/>
    <property type="match status" value="1"/>
</dbReference>
<dbReference type="InterPro" id="IPR018045">
    <property type="entry name" value="S04_transporter_CS"/>
</dbReference>
<feature type="transmembrane region" description="Helical" evidence="5">
    <location>
        <begin position="334"/>
        <end position="353"/>
    </location>
</feature>
<reference evidence="8" key="1">
    <citation type="submission" date="2022-11" db="UniProtKB">
        <authorList>
            <consortium name="WormBaseParasite"/>
        </authorList>
    </citation>
    <scope>IDENTIFICATION</scope>
</reference>
<keyword evidence="7" id="KW-1185">Reference proteome</keyword>
<evidence type="ECO:0000256" key="4">
    <source>
        <dbReference type="ARBA" id="ARBA00023136"/>
    </source>
</evidence>
<name>A0A914DAG5_9BILA</name>
<dbReference type="Gene3D" id="3.30.750.24">
    <property type="entry name" value="STAS domain"/>
    <property type="match status" value="1"/>
</dbReference>
<accession>A0A914DAG5</accession>
<feature type="transmembrane region" description="Helical" evidence="5">
    <location>
        <begin position="249"/>
        <end position="269"/>
    </location>
</feature>
<feature type="transmembrane region" description="Helical" evidence="5">
    <location>
        <begin position="281"/>
        <end position="298"/>
    </location>
</feature>
<evidence type="ECO:0000256" key="2">
    <source>
        <dbReference type="ARBA" id="ARBA00022692"/>
    </source>
</evidence>
<keyword evidence="3 5" id="KW-1133">Transmembrane helix</keyword>
<feature type="transmembrane region" description="Helical" evidence="5">
    <location>
        <begin position="91"/>
        <end position="116"/>
    </location>
</feature>
<dbReference type="PROSITE" id="PS50801">
    <property type="entry name" value="STAS"/>
    <property type="match status" value="1"/>
</dbReference>
<dbReference type="InterPro" id="IPR011547">
    <property type="entry name" value="SLC26A/SulP_dom"/>
</dbReference>
<dbReference type="WBParaSite" id="ACRNAN_scaffold2195.g25530.t1">
    <property type="protein sequence ID" value="ACRNAN_scaffold2195.g25530.t1"/>
    <property type="gene ID" value="ACRNAN_scaffold2195.g25530"/>
</dbReference>
<dbReference type="GO" id="GO:0008271">
    <property type="term" value="F:secondary active sulfate transmembrane transporter activity"/>
    <property type="evidence" value="ECO:0007669"/>
    <property type="project" value="InterPro"/>
</dbReference>
<dbReference type="SUPFAM" id="SSF52091">
    <property type="entry name" value="SpoIIaa-like"/>
    <property type="match status" value="1"/>
</dbReference>
<protein>
    <submittedName>
        <fullName evidence="8">STAS domain-containing protein</fullName>
    </submittedName>
</protein>
<dbReference type="InterPro" id="IPR001902">
    <property type="entry name" value="SLC26A/SulP_fam"/>
</dbReference>
<sequence>MPSSINYKIFRNAYNQEEFDGKFDYHDEPSKSIWAKLRGLIRHDRKGALSYVKEFVPIIQWMSDYQLSYLSSDVVAGITIAILNVPQAMAYASLAGVPAVIGLYSSFLPPLLYSIFGTSKHVSLGMFAVIALMVGNVEEKHGTALNWHLNSTAFTPDNDIGDLESVKLLACLTFTIGVVLAVMALCQFHIIAVYLSDPLVGGFTTAAAFHVLFSQIPKMFALKLPERSGLFKLFHVAYDFFSRIEDTNWRVLILALVSLIFLYVGKTFINPWVAKKCPLPIPFELIVVVVSILISYFFDFHSRYDMPIIAHIPTGFPAPAIPDFSWFIKLLPDAIIIAIVIYVVTFSVAKLFGQKHNYNVSASQEVRALAISQLLSSFLLCHPASGSLSRSTINSQLGNKSQISSIISAVIMLIVILWVGPLLYDLPTCVLSSIIAIALRPMLIQFTQLGPLWQTSIYDFLIWVVSFVVTIAWDVSEGLICSIGFALITVVVRVQCPRAVRLAKIGDTDVYRDYHRYEGHSNYPHIVTYRFDAPLLFLNCSRFKSRGIELVVEANAELKSSVSHESALNVEFLILDTSGFTHMDSMGAAALKDLAIELKNKYNVQLLVASSKAQVRRMCQVCGIHSVIPKSLFFPTIHDAVLYATEQWTSEDEEKDKEITAV</sequence>
<evidence type="ECO:0000256" key="5">
    <source>
        <dbReference type="SAM" id="Phobius"/>
    </source>
</evidence>
<comment type="subcellular location">
    <subcellularLocation>
        <location evidence="1">Membrane</location>
        <topology evidence="1">Multi-pass membrane protein</topology>
    </subcellularLocation>
</comment>
<evidence type="ECO:0000313" key="7">
    <source>
        <dbReference type="Proteomes" id="UP000887540"/>
    </source>
</evidence>
<organism evidence="7 8">
    <name type="scientific">Acrobeloides nanus</name>
    <dbReference type="NCBI Taxonomy" id="290746"/>
    <lineage>
        <taxon>Eukaryota</taxon>
        <taxon>Metazoa</taxon>
        <taxon>Ecdysozoa</taxon>
        <taxon>Nematoda</taxon>
        <taxon>Chromadorea</taxon>
        <taxon>Rhabditida</taxon>
        <taxon>Tylenchina</taxon>
        <taxon>Cephalobomorpha</taxon>
        <taxon>Cephaloboidea</taxon>
        <taxon>Cephalobidae</taxon>
        <taxon>Acrobeloides</taxon>
    </lineage>
</organism>
<dbReference type="Pfam" id="PF00916">
    <property type="entry name" value="Sulfate_transp"/>
    <property type="match status" value="1"/>
</dbReference>